<gene>
    <name evidence="2" type="ORF">B0H17DRAFT_1079548</name>
</gene>
<evidence type="ECO:0000313" key="2">
    <source>
        <dbReference type="EMBL" id="KAJ7677371.1"/>
    </source>
</evidence>
<evidence type="ECO:0000256" key="1">
    <source>
        <dbReference type="SAM" id="MobiDB-lite"/>
    </source>
</evidence>
<accession>A0AAD7D488</accession>
<dbReference type="Proteomes" id="UP001221757">
    <property type="component" value="Unassembled WGS sequence"/>
</dbReference>
<proteinExistence type="predicted"/>
<sequence length="503" mass="57026">MAASNLGDFQAMAPVNMPTLVLADLKATIRAEKFMEYEHRMQPDTLELLTLTVQHPTFKEIGSVTALRVRHRCYGIFLEVMDIDTELFTIGSAIFDKYGEIRPWLVDNEYHKGSGVWGRELNEGRLIFVICVSLKPSMNRFFQLYASEYVRKRTSSFVGPGVPIPRPPQEQWVSAFDGIVDFFRKVGYRRIGGTSFFAYSQDPDHPSRKMDRLDDFDPDEKLTGGIVQIIHNAHSTDPTSIHQPDSKGFRPIFVAVMSNNLRAVRTLISLGMSNEDLNSRENSHLLPLEACCDEMRSTREFEEIFIPDGWKGFSDTNLLIKAALKRAMGHTMPDTDEDFIPKHLWPDVFKTFILGYGAIMKAIGQLLSRFILRQTPPYVQIQAAQFYFKKGGRVEYALDAIIELPKEFDVVRKKMGLDLKQTCGPYSMIAPQTRWTIDSDDSLEEDRDESEEGGDGEEDDDSEEDGEESEEDGGDSEEDDQSEEGGDNEDGNSDAEDEDAREE</sequence>
<keyword evidence="3" id="KW-1185">Reference proteome</keyword>
<organism evidence="2 3">
    <name type="scientific">Mycena rosella</name>
    <name type="common">Pink bonnet</name>
    <name type="synonym">Agaricus rosellus</name>
    <dbReference type="NCBI Taxonomy" id="1033263"/>
    <lineage>
        <taxon>Eukaryota</taxon>
        <taxon>Fungi</taxon>
        <taxon>Dikarya</taxon>
        <taxon>Basidiomycota</taxon>
        <taxon>Agaricomycotina</taxon>
        <taxon>Agaricomycetes</taxon>
        <taxon>Agaricomycetidae</taxon>
        <taxon>Agaricales</taxon>
        <taxon>Marasmiineae</taxon>
        <taxon>Mycenaceae</taxon>
        <taxon>Mycena</taxon>
    </lineage>
</organism>
<feature type="region of interest" description="Disordered" evidence="1">
    <location>
        <begin position="430"/>
        <end position="503"/>
    </location>
</feature>
<comment type="caution">
    <text evidence="2">The sequence shown here is derived from an EMBL/GenBank/DDBJ whole genome shotgun (WGS) entry which is preliminary data.</text>
</comment>
<dbReference type="AlphaFoldDB" id="A0AAD7D488"/>
<feature type="compositionally biased region" description="Acidic residues" evidence="1">
    <location>
        <begin position="438"/>
        <end position="503"/>
    </location>
</feature>
<protein>
    <submittedName>
        <fullName evidence="2">Uncharacterized protein</fullName>
    </submittedName>
</protein>
<name>A0AAD7D488_MYCRO</name>
<reference evidence="2" key="1">
    <citation type="submission" date="2023-03" db="EMBL/GenBank/DDBJ databases">
        <title>Massive genome expansion in bonnet fungi (Mycena s.s.) driven by repeated elements and novel gene families across ecological guilds.</title>
        <authorList>
            <consortium name="Lawrence Berkeley National Laboratory"/>
            <person name="Harder C.B."/>
            <person name="Miyauchi S."/>
            <person name="Viragh M."/>
            <person name="Kuo A."/>
            <person name="Thoen E."/>
            <person name="Andreopoulos B."/>
            <person name="Lu D."/>
            <person name="Skrede I."/>
            <person name="Drula E."/>
            <person name="Henrissat B."/>
            <person name="Morin E."/>
            <person name="Kohler A."/>
            <person name="Barry K."/>
            <person name="LaButti K."/>
            <person name="Morin E."/>
            <person name="Salamov A."/>
            <person name="Lipzen A."/>
            <person name="Mereny Z."/>
            <person name="Hegedus B."/>
            <person name="Baldrian P."/>
            <person name="Stursova M."/>
            <person name="Weitz H."/>
            <person name="Taylor A."/>
            <person name="Grigoriev I.V."/>
            <person name="Nagy L.G."/>
            <person name="Martin F."/>
            <person name="Kauserud H."/>
        </authorList>
    </citation>
    <scope>NUCLEOTIDE SEQUENCE</scope>
    <source>
        <strain evidence="2">CBHHK067</strain>
    </source>
</reference>
<evidence type="ECO:0000313" key="3">
    <source>
        <dbReference type="Proteomes" id="UP001221757"/>
    </source>
</evidence>
<dbReference type="EMBL" id="JARKIE010000139">
    <property type="protein sequence ID" value="KAJ7677371.1"/>
    <property type="molecule type" value="Genomic_DNA"/>
</dbReference>